<sequence>MAGYDKKKICELYMEYIETESDDVFGRLIIELEPIIDIVLTKYGRLGRHFEDARQMIKMKLWEHFRSKERLMKYRISPVNYLFFCDPGIYEKSF</sequence>
<dbReference type="EMBL" id="BART01016012">
    <property type="protein sequence ID" value="GAG76609.1"/>
    <property type="molecule type" value="Genomic_DNA"/>
</dbReference>
<evidence type="ECO:0000313" key="1">
    <source>
        <dbReference type="EMBL" id="GAG76609.1"/>
    </source>
</evidence>
<gene>
    <name evidence="1" type="ORF">S01H4_30935</name>
</gene>
<proteinExistence type="predicted"/>
<dbReference type="AlphaFoldDB" id="X1A491"/>
<reference evidence="1" key="1">
    <citation type="journal article" date="2014" name="Front. Microbiol.">
        <title>High frequency of phylogenetically diverse reductive dehalogenase-homologous genes in deep subseafloor sedimentary metagenomes.</title>
        <authorList>
            <person name="Kawai M."/>
            <person name="Futagami T."/>
            <person name="Toyoda A."/>
            <person name="Takaki Y."/>
            <person name="Nishi S."/>
            <person name="Hori S."/>
            <person name="Arai W."/>
            <person name="Tsubouchi T."/>
            <person name="Morono Y."/>
            <person name="Uchiyama I."/>
            <person name="Ito T."/>
            <person name="Fujiyama A."/>
            <person name="Inagaki F."/>
            <person name="Takami H."/>
        </authorList>
    </citation>
    <scope>NUCLEOTIDE SEQUENCE</scope>
    <source>
        <strain evidence="1">Expedition CK06-06</strain>
    </source>
</reference>
<accession>X1A491</accession>
<organism evidence="1">
    <name type="scientific">marine sediment metagenome</name>
    <dbReference type="NCBI Taxonomy" id="412755"/>
    <lineage>
        <taxon>unclassified sequences</taxon>
        <taxon>metagenomes</taxon>
        <taxon>ecological metagenomes</taxon>
    </lineage>
</organism>
<name>X1A491_9ZZZZ</name>
<comment type="caution">
    <text evidence="1">The sequence shown here is derived from an EMBL/GenBank/DDBJ whole genome shotgun (WGS) entry which is preliminary data.</text>
</comment>
<protein>
    <submittedName>
        <fullName evidence="1">Uncharacterized protein</fullName>
    </submittedName>
</protein>